<dbReference type="Pfam" id="PF00436">
    <property type="entry name" value="SSB"/>
    <property type="match status" value="1"/>
</dbReference>
<comment type="caution">
    <text evidence="2">The sequence shown here is derived from an EMBL/GenBank/DDBJ whole genome shotgun (WGS) entry which is preliminary data.</text>
</comment>
<proteinExistence type="inferred from homology"/>
<dbReference type="EMBL" id="VSSQ01000062">
    <property type="protein sequence ID" value="MPL71961.1"/>
    <property type="molecule type" value="Genomic_DNA"/>
</dbReference>
<dbReference type="Gene3D" id="2.40.50.140">
    <property type="entry name" value="Nucleic acid-binding proteins"/>
    <property type="match status" value="1"/>
</dbReference>
<dbReference type="InterPro" id="IPR011344">
    <property type="entry name" value="ssDNA-bd"/>
</dbReference>
<gene>
    <name evidence="2" type="primary">ssb_9</name>
    <name evidence="2" type="ORF">SDC9_17740</name>
</gene>
<dbReference type="GO" id="GO:0003697">
    <property type="term" value="F:single-stranded DNA binding"/>
    <property type="evidence" value="ECO:0007669"/>
    <property type="project" value="InterPro"/>
</dbReference>
<dbReference type="PANTHER" id="PTHR10302:SF0">
    <property type="entry name" value="SINGLE-STRANDED DNA-BINDING PROTEIN, MITOCHONDRIAL"/>
    <property type="match status" value="1"/>
</dbReference>
<dbReference type="SUPFAM" id="SSF50249">
    <property type="entry name" value="Nucleic acid-binding proteins"/>
    <property type="match status" value="1"/>
</dbReference>
<dbReference type="PANTHER" id="PTHR10302">
    <property type="entry name" value="SINGLE-STRANDED DNA-BINDING PROTEIN"/>
    <property type="match status" value="1"/>
</dbReference>
<accession>A0A644U249</accession>
<dbReference type="InterPro" id="IPR012340">
    <property type="entry name" value="NA-bd_OB-fold"/>
</dbReference>
<keyword evidence="1 2" id="KW-0238">DNA-binding</keyword>
<dbReference type="NCBIfam" id="TIGR00621">
    <property type="entry name" value="ssb"/>
    <property type="match status" value="1"/>
</dbReference>
<dbReference type="AlphaFoldDB" id="A0A644U249"/>
<name>A0A644U249_9ZZZZ</name>
<dbReference type="GO" id="GO:0009295">
    <property type="term" value="C:nucleoid"/>
    <property type="evidence" value="ECO:0007669"/>
    <property type="project" value="TreeGrafter"/>
</dbReference>
<dbReference type="GO" id="GO:0006260">
    <property type="term" value="P:DNA replication"/>
    <property type="evidence" value="ECO:0007669"/>
    <property type="project" value="InterPro"/>
</dbReference>
<dbReference type="PROSITE" id="PS50935">
    <property type="entry name" value="SSB"/>
    <property type="match status" value="1"/>
</dbReference>
<reference evidence="2" key="1">
    <citation type="submission" date="2019-08" db="EMBL/GenBank/DDBJ databases">
        <authorList>
            <person name="Kucharzyk K."/>
            <person name="Murdoch R.W."/>
            <person name="Higgins S."/>
            <person name="Loffler F."/>
        </authorList>
    </citation>
    <scope>NUCLEOTIDE SEQUENCE</scope>
</reference>
<dbReference type="CDD" id="cd04496">
    <property type="entry name" value="SSB_OBF"/>
    <property type="match status" value="1"/>
</dbReference>
<evidence type="ECO:0000256" key="1">
    <source>
        <dbReference type="ARBA" id="ARBA00023125"/>
    </source>
</evidence>
<protein>
    <submittedName>
        <fullName evidence="2">Single-stranded DNA-binding protein</fullName>
    </submittedName>
</protein>
<evidence type="ECO:0000313" key="2">
    <source>
        <dbReference type="EMBL" id="MPL71961.1"/>
    </source>
</evidence>
<dbReference type="HAMAP" id="MF_00984">
    <property type="entry name" value="SSB"/>
    <property type="match status" value="1"/>
</dbReference>
<organism evidence="2">
    <name type="scientific">bioreactor metagenome</name>
    <dbReference type="NCBI Taxonomy" id="1076179"/>
    <lineage>
        <taxon>unclassified sequences</taxon>
        <taxon>metagenomes</taxon>
        <taxon>ecological metagenomes</taxon>
    </lineage>
</organism>
<dbReference type="PIRSF" id="PIRSF002070">
    <property type="entry name" value="SSB"/>
    <property type="match status" value="1"/>
</dbReference>
<sequence length="116" mass="13388">MNMNSLRNRVQLIGHLGADPEVKTFENNRKVARLSLATNDEYTDKEGQKVKQTQWHQLVVWGRLAETCEKYLTKGKEVAIEGKLTYRTWNDKDGKSHNITEIIVNELLMMGGKEKK</sequence>
<dbReference type="InterPro" id="IPR000424">
    <property type="entry name" value="Primosome_PriB/ssb"/>
</dbReference>